<dbReference type="InterPro" id="IPR001296">
    <property type="entry name" value="Glyco_trans_1"/>
</dbReference>
<dbReference type="CDD" id="cd03801">
    <property type="entry name" value="GT4_PimA-like"/>
    <property type="match status" value="1"/>
</dbReference>
<dbReference type="Proteomes" id="UP000284219">
    <property type="component" value="Unassembled WGS sequence"/>
</dbReference>
<keyword evidence="4" id="KW-1185">Reference proteome</keyword>
<comment type="caution">
    <text evidence="3">The sequence shown here is derived from an EMBL/GenBank/DDBJ whole genome shotgun (WGS) entry which is preliminary data.</text>
</comment>
<dbReference type="GO" id="GO:0016757">
    <property type="term" value="F:glycosyltransferase activity"/>
    <property type="evidence" value="ECO:0007669"/>
    <property type="project" value="InterPro"/>
</dbReference>
<dbReference type="InterPro" id="IPR050194">
    <property type="entry name" value="Glycosyltransferase_grp1"/>
</dbReference>
<dbReference type="PANTHER" id="PTHR45947">
    <property type="entry name" value="SULFOQUINOVOSYL TRANSFERASE SQD2"/>
    <property type="match status" value="1"/>
</dbReference>
<evidence type="ECO:0000313" key="3">
    <source>
        <dbReference type="EMBL" id="RKD23105.1"/>
    </source>
</evidence>
<gene>
    <name evidence="3" type="ORF">BEP19_12840</name>
</gene>
<dbReference type="EMBL" id="MCHY01000009">
    <property type="protein sequence ID" value="RKD23105.1"/>
    <property type="molecule type" value="Genomic_DNA"/>
</dbReference>
<feature type="domain" description="Glycosyltransferase subfamily 4-like N-terminal" evidence="2">
    <location>
        <begin position="20"/>
        <end position="159"/>
    </location>
</feature>
<organism evidence="3 4">
    <name type="scientific">Ammoniphilus oxalaticus</name>
    <dbReference type="NCBI Taxonomy" id="66863"/>
    <lineage>
        <taxon>Bacteria</taxon>
        <taxon>Bacillati</taxon>
        <taxon>Bacillota</taxon>
        <taxon>Bacilli</taxon>
        <taxon>Bacillales</taxon>
        <taxon>Paenibacillaceae</taxon>
        <taxon>Aneurinibacillus group</taxon>
        <taxon>Ammoniphilus</taxon>
    </lineage>
</organism>
<dbReference type="PANTHER" id="PTHR45947:SF3">
    <property type="entry name" value="SULFOQUINOVOSYL TRANSFERASE SQD2"/>
    <property type="match status" value="1"/>
</dbReference>
<name>A0A419SH95_9BACL</name>
<dbReference type="Pfam" id="PF00534">
    <property type="entry name" value="Glycos_transf_1"/>
    <property type="match status" value="1"/>
</dbReference>
<reference evidence="3 4" key="1">
    <citation type="submission" date="2016-08" db="EMBL/GenBank/DDBJ databases">
        <title>Novel Firmicute Genomes.</title>
        <authorList>
            <person name="Poppleton D.I."/>
            <person name="Gribaldo S."/>
        </authorList>
    </citation>
    <scope>NUCLEOTIDE SEQUENCE [LARGE SCALE GENOMIC DNA]</scope>
    <source>
        <strain evidence="3 4">RAOx-1</strain>
    </source>
</reference>
<dbReference type="SUPFAM" id="SSF53756">
    <property type="entry name" value="UDP-Glycosyltransferase/glycogen phosphorylase"/>
    <property type="match status" value="1"/>
</dbReference>
<evidence type="ECO:0000313" key="4">
    <source>
        <dbReference type="Proteomes" id="UP000284219"/>
    </source>
</evidence>
<proteinExistence type="predicted"/>
<protein>
    <recommendedName>
        <fullName evidence="5">Glycosyl transferase family 1 domain-containing protein</fullName>
    </recommendedName>
</protein>
<dbReference type="RefSeq" id="WP_120190594.1">
    <property type="nucleotide sequence ID" value="NZ_MCHY01000009.1"/>
</dbReference>
<dbReference type="Pfam" id="PF13439">
    <property type="entry name" value="Glyco_transf_4"/>
    <property type="match status" value="1"/>
</dbReference>
<dbReference type="Gene3D" id="3.40.50.2000">
    <property type="entry name" value="Glycogen Phosphorylase B"/>
    <property type="match status" value="2"/>
</dbReference>
<accession>A0A419SH95</accession>
<dbReference type="OrthoDB" id="9806653at2"/>
<sequence length="371" mass="43323">MKILYICSFYHRAMIFKDCMDALTRRGNTVQVYNATWKGDSVEKKYVPIMTDSVVHKECYFKWERYFFFTKQYKIYRNLVKNFDLLNFDILHAHNLFNGGVSAYYCSKKTNVPFIVSIRASDITAFMNISFFRKLAKKVLKSAAGIQFLSIRHRDEFLNNYVDSGDRDLIEAKSFIAFNGLEEFWLKNRHNPKTLKNKKNITLLFAGKINKNKNILKIVEASNLLINRGYNVNLRIVGKVLDGEIGRRLREIDYVELIDFKPMDELINLYRESDIFIMPSIHESFGRVYAEAMTQGLPVIYTKGQGFDGIFSDGEVGYAVPSGDAEYISQCIERITTKYEQISKNCIDRSQKFDWKRISKDIDEFYKKVIS</sequence>
<dbReference type="InterPro" id="IPR028098">
    <property type="entry name" value="Glyco_trans_4-like_N"/>
</dbReference>
<feature type="domain" description="Glycosyl transferase family 1" evidence="1">
    <location>
        <begin position="189"/>
        <end position="350"/>
    </location>
</feature>
<evidence type="ECO:0000259" key="2">
    <source>
        <dbReference type="Pfam" id="PF13439"/>
    </source>
</evidence>
<evidence type="ECO:0008006" key="5">
    <source>
        <dbReference type="Google" id="ProtNLM"/>
    </source>
</evidence>
<evidence type="ECO:0000259" key="1">
    <source>
        <dbReference type="Pfam" id="PF00534"/>
    </source>
</evidence>
<dbReference type="AlphaFoldDB" id="A0A419SH95"/>